<gene>
    <name evidence="1" type="ORF">SPARVUS_LOCUS6540473</name>
</gene>
<comment type="caution">
    <text evidence="1">The sequence shown here is derived from an EMBL/GenBank/DDBJ whole genome shotgun (WGS) entry which is preliminary data.</text>
</comment>
<evidence type="ECO:0000313" key="2">
    <source>
        <dbReference type="Proteomes" id="UP001162483"/>
    </source>
</evidence>
<reference evidence="1" key="1">
    <citation type="submission" date="2023-05" db="EMBL/GenBank/DDBJ databases">
        <authorList>
            <person name="Stuckert A."/>
        </authorList>
    </citation>
    <scope>NUCLEOTIDE SEQUENCE</scope>
</reference>
<dbReference type="Proteomes" id="UP001162483">
    <property type="component" value="Unassembled WGS sequence"/>
</dbReference>
<feature type="non-terminal residue" evidence="1">
    <location>
        <position position="1"/>
    </location>
</feature>
<proteinExistence type="predicted"/>
<evidence type="ECO:0000313" key="1">
    <source>
        <dbReference type="EMBL" id="CAI9567456.1"/>
    </source>
</evidence>
<sequence length="65" mass="7280">GHPRPQLSITGSRAVITRRHPVITEYLQRRSDLCINNTYLSLVSSCTLLCMALKSRASETHTQPT</sequence>
<dbReference type="EMBL" id="CATNWA010014102">
    <property type="protein sequence ID" value="CAI9567456.1"/>
    <property type="molecule type" value="Genomic_DNA"/>
</dbReference>
<accession>A0ABN9D758</accession>
<organism evidence="1 2">
    <name type="scientific">Staurois parvus</name>
    <dbReference type="NCBI Taxonomy" id="386267"/>
    <lineage>
        <taxon>Eukaryota</taxon>
        <taxon>Metazoa</taxon>
        <taxon>Chordata</taxon>
        <taxon>Craniata</taxon>
        <taxon>Vertebrata</taxon>
        <taxon>Euteleostomi</taxon>
        <taxon>Amphibia</taxon>
        <taxon>Batrachia</taxon>
        <taxon>Anura</taxon>
        <taxon>Neobatrachia</taxon>
        <taxon>Ranoidea</taxon>
        <taxon>Ranidae</taxon>
        <taxon>Staurois</taxon>
    </lineage>
</organism>
<name>A0ABN9D758_9NEOB</name>
<protein>
    <submittedName>
        <fullName evidence="1">Uncharacterized protein</fullName>
    </submittedName>
</protein>
<keyword evidence="2" id="KW-1185">Reference proteome</keyword>